<sequence length="131" mass="14723">MNSAKTTQRRHQLTFHHIYTKKNIKPPDKLKQTAGLKVHSHCWSSIGIGPGIGKSEKITPLVGPICFHTEIFRPDQMSCSCNGFFWGQYCSSTSLIRKKKSTKTKVHLIRVSVAKSVFKCSCASAPLHYFT</sequence>
<evidence type="ECO:0000313" key="1">
    <source>
        <dbReference type="EMBL" id="MED6242104.1"/>
    </source>
</evidence>
<protein>
    <submittedName>
        <fullName evidence="1">Uncharacterized protein</fullName>
    </submittedName>
</protein>
<proteinExistence type="predicted"/>
<accession>A0ABU7AVP8</accession>
<name>A0ABU7AVP8_9TELE</name>
<comment type="caution">
    <text evidence="1">The sequence shown here is derived from an EMBL/GenBank/DDBJ whole genome shotgun (WGS) entry which is preliminary data.</text>
</comment>
<reference evidence="1 2" key="1">
    <citation type="submission" date="2021-07" db="EMBL/GenBank/DDBJ databases">
        <authorList>
            <person name="Palmer J.M."/>
        </authorList>
    </citation>
    <scope>NUCLEOTIDE SEQUENCE [LARGE SCALE GENOMIC DNA]</scope>
    <source>
        <strain evidence="1 2">AT_MEX2019</strain>
        <tissue evidence="1">Muscle</tissue>
    </source>
</reference>
<gene>
    <name evidence="1" type="ORF">ATANTOWER_000188</name>
</gene>
<organism evidence="1 2">
    <name type="scientific">Ataeniobius toweri</name>
    <dbReference type="NCBI Taxonomy" id="208326"/>
    <lineage>
        <taxon>Eukaryota</taxon>
        <taxon>Metazoa</taxon>
        <taxon>Chordata</taxon>
        <taxon>Craniata</taxon>
        <taxon>Vertebrata</taxon>
        <taxon>Euteleostomi</taxon>
        <taxon>Actinopterygii</taxon>
        <taxon>Neopterygii</taxon>
        <taxon>Teleostei</taxon>
        <taxon>Neoteleostei</taxon>
        <taxon>Acanthomorphata</taxon>
        <taxon>Ovalentaria</taxon>
        <taxon>Atherinomorphae</taxon>
        <taxon>Cyprinodontiformes</taxon>
        <taxon>Goodeidae</taxon>
        <taxon>Ataeniobius</taxon>
    </lineage>
</organism>
<dbReference type="Proteomes" id="UP001345963">
    <property type="component" value="Unassembled WGS sequence"/>
</dbReference>
<evidence type="ECO:0000313" key="2">
    <source>
        <dbReference type="Proteomes" id="UP001345963"/>
    </source>
</evidence>
<keyword evidence="2" id="KW-1185">Reference proteome</keyword>
<dbReference type="EMBL" id="JAHUTI010030519">
    <property type="protein sequence ID" value="MED6242104.1"/>
    <property type="molecule type" value="Genomic_DNA"/>
</dbReference>